<protein>
    <submittedName>
        <fullName evidence="5">DENN (AEX-3) domain protein</fullName>
    </submittedName>
</protein>
<dbReference type="EMBL" id="GG662474">
    <property type="protein sequence ID" value="EAS03541.2"/>
    <property type="molecule type" value="Genomic_DNA"/>
</dbReference>
<organism evidence="5 6">
    <name type="scientific">Tetrahymena thermophila (strain SB210)</name>
    <dbReference type="NCBI Taxonomy" id="312017"/>
    <lineage>
        <taxon>Eukaryota</taxon>
        <taxon>Sar</taxon>
        <taxon>Alveolata</taxon>
        <taxon>Ciliophora</taxon>
        <taxon>Intramacronucleata</taxon>
        <taxon>Oligohymenophorea</taxon>
        <taxon>Hymenostomatida</taxon>
        <taxon>Tetrahymenina</taxon>
        <taxon>Tetrahymenidae</taxon>
        <taxon>Tetrahymena</taxon>
    </lineage>
</organism>
<gene>
    <name evidence="5" type="ORF">TTHERM_00245570</name>
</gene>
<dbReference type="HOGENOM" id="CLU_294160_0_0_1"/>
<dbReference type="SMART" id="SM00799">
    <property type="entry name" value="DENN"/>
    <property type="match status" value="1"/>
</dbReference>
<feature type="compositionally biased region" description="Polar residues" evidence="2">
    <location>
        <begin position="389"/>
        <end position="426"/>
    </location>
</feature>
<dbReference type="InterPro" id="IPR043153">
    <property type="entry name" value="DENN_C"/>
</dbReference>
<feature type="compositionally biased region" description="Polar residues" evidence="2">
    <location>
        <begin position="354"/>
        <end position="374"/>
    </location>
</feature>
<dbReference type="InParanoid" id="Q245U2"/>
<proteinExistence type="predicted"/>
<feature type="region of interest" description="Disordered" evidence="2">
    <location>
        <begin position="344"/>
        <end position="429"/>
    </location>
</feature>
<feature type="transmembrane region" description="Helical" evidence="3">
    <location>
        <begin position="759"/>
        <end position="778"/>
    </location>
</feature>
<dbReference type="InterPro" id="IPR051942">
    <property type="entry name" value="DENN_domain_containing_2"/>
</dbReference>
<dbReference type="eggNOG" id="KOG3569">
    <property type="taxonomic scope" value="Eukaryota"/>
</dbReference>
<feature type="transmembrane region" description="Helical" evidence="3">
    <location>
        <begin position="723"/>
        <end position="747"/>
    </location>
</feature>
<dbReference type="PANTHER" id="PTHR15288:SF0">
    <property type="entry name" value="UDENN DOMAIN-CONTAINING PROTEIN"/>
    <property type="match status" value="1"/>
</dbReference>
<feature type="region of interest" description="Disordered" evidence="2">
    <location>
        <begin position="92"/>
        <end position="124"/>
    </location>
</feature>
<keyword evidence="3" id="KW-0472">Membrane</keyword>
<feature type="region of interest" description="Disordered" evidence="2">
    <location>
        <begin position="157"/>
        <end position="199"/>
    </location>
</feature>
<keyword evidence="1" id="KW-0175">Coiled coil</keyword>
<dbReference type="RefSeq" id="XP_001023786.2">
    <property type="nucleotide sequence ID" value="XM_001023786.2"/>
</dbReference>
<dbReference type="Pfam" id="PF02141">
    <property type="entry name" value="DENN"/>
    <property type="match status" value="1"/>
</dbReference>
<evidence type="ECO:0000313" key="6">
    <source>
        <dbReference type="Proteomes" id="UP000009168"/>
    </source>
</evidence>
<dbReference type="PROSITE" id="PS50211">
    <property type="entry name" value="DENN"/>
    <property type="match status" value="1"/>
</dbReference>
<name>Q245U2_TETTS</name>
<dbReference type="KEGG" id="tet:TTHERM_00245570"/>
<evidence type="ECO:0000256" key="2">
    <source>
        <dbReference type="SAM" id="MobiDB-lite"/>
    </source>
</evidence>
<sequence length="991" mass="114974">MADYITDIKNKDNKISILQNLVEKNDGHVTRLKSMIEQLKKQLKFEQEKNNEMAKDMNKLRETIQQQNLKIRELQESLFKSKESERQLQIKIKDLQSNSPLKNTKGSSTTTAAQSKNSDKQHNEQIYNIKSMIDLTKLEESELKHQEYERNYQESILQNKSTNDQSNSPLQRSVERSQIAQNDEISWQNSEKRRRNNNLKVDSSVLKNSSFLESPKIQRTMLSVVEEDLSNIMKSAQYQKELDPALLKTIAKSIVAIKYTSKVMESSTCSIPCVSEQGDECNEMHIDKNYNADRILTNEDKNSLFHIKLNEVEQDELNSIEVRKKKSSSMSDKASRRISFQPKGIHYHNHHGNLKSNNSQLTPTSQKVSSNGIINTNQSDNQQQSTRQKGSSTPRIDTFDNQKQQESQTSLGSQNQTSQNGAGSLRNNQIQDEDIIEIKESMVSGVYSESTSGSNSPKCSEDADMYQPFSHFFVLGCDKDDVKEFDKMGVDRVLLPGKLLYNYSDRVSKSKNDPFEIVKKQVSEYAFPYGLEVKKIDGDMGQIKQIIIPPTKHGMNDKFFFFKMRSQENFKQVQVEKQKNDLLKIVNPNKVLFFTCLQIRDFIEITSDDDTQKKSYWRVQKIFCFVSYFPFYDLLSRLLQIVQDSIKVERQFVMLNADNFTELDKIDSDSVQLHISKNIEQYLQQWQRTELRILGKEYKFSMDQQGFFQYNLPSHPDFRKKSLSWSLIGPISCLSFQNFLFILFAILQEQHIIFVSTNLCLLTKAIACFEALIMPFQWPYPIVYTLPENLMGLLGSPQPIILGINRSGRYVLSQDLVESNPDHIFVLLDEGTILTNNNNYVKQYQKNPPSLSLKQQLAEDYSRVGLSLNDALKVYNQAQYQQFNSSEQYKRSFPIPKFHVKNDEIVVLENIMQTCFNIFQQKIISLLPKQPIYDSDEQLLDYDKIKSIILQQSSEEDKLFLNNFCSQSSQIFLYFCEDFYNLVEDNNMKEH</sequence>
<accession>Q245U2</accession>
<feature type="coiled-coil region" evidence="1">
    <location>
        <begin position="29"/>
        <end position="77"/>
    </location>
</feature>
<dbReference type="Gene3D" id="3.40.50.11500">
    <property type="match status" value="1"/>
</dbReference>
<feature type="compositionally biased region" description="Polar residues" evidence="2">
    <location>
        <begin position="95"/>
        <end position="116"/>
    </location>
</feature>
<reference evidence="6" key="1">
    <citation type="journal article" date="2006" name="PLoS Biol.">
        <title>Macronuclear genome sequence of the ciliate Tetrahymena thermophila, a model eukaryote.</title>
        <authorList>
            <person name="Eisen J.A."/>
            <person name="Coyne R.S."/>
            <person name="Wu M."/>
            <person name="Wu D."/>
            <person name="Thiagarajan M."/>
            <person name="Wortman J.R."/>
            <person name="Badger J.H."/>
            <person name="Ren Q."/>
            <person name="Amedeo P."/>
            <person name="Jones K.M."/>
            <person name="Tallon L.J."/>
            <person name="Delcher A.L."/>
            <person name="Salzberg S.L."/>
            <person name="Silva J.C."/>
            <person name="Haas B.J."/>
            <person name="Majoros W.H."/>
            <person name="Farzad M."/>
            <person name="Carlton J.M."/>
            <person name="Smith R.K. Jr."/>
            <person name="Garg J."/>
            <person name="Pearlman R.E."/>
            <person name="Karrer K.M."/>
            <person name="Sun L."/>
            <person name="Manning G."/>
            <person name="Elde N.C."/>
            <person name="Turkewitz A.P."/>
            <person name="Asai D.J."/>
            <person name="Wilkes D.E."/>
            <person name="Wang Y."/>
            <person name="Cai H."/>
            <person name="Collins K."/>
            <person name="Stewart B.A."/>
            <person name="Lee S.R."/>
            <person name="Wilamowska K."/>
            <person name="Weinberg Z."/>
            <person name="Ruzzo W.L."/>
            <person name="Wloga D."/>
            <person name="Gaertig J."/>
            <person name="Frankel J."/>
            <person name="Tsao C.-C."/>
            <person name="Gorovsky M.A."/>
            <person name="Keeling P.J."/>
            <person name="Waller R.F."/>
            <person name="Patron N.J."/>
            <person name="Cherry J.M."/>
            <person name="Stover N.A."/>
            <person name="Krieger C.J."/>
            <person name="del Toro C."/>
            <person name="Ryder H.F."/>
            <person name="Williamson S.C."/>
            <person name="Barbeau R.A."/>
            <person name="Hamilton E.P."/>
            <person name="Orias E."/>
        </authorList>
    </citation>
    <scope>NUCLEOTIDE SEQUENCE [LARGE SCALE GENOMIC DNA]</scope>
    <source>
        <strain evidence="6">SB210</strain>
    </source>
</reference>
<feature type="compositionally biased region" description="Low complexity" evidence="2">
    <location>
        <begin position="375"/>
        <end position="388"/>
    </location>
</feature>
<feature type="domain" description="UDENN" evidence="4">
    <location>
        <begin position="478"/>
        <end position="961"/>
    </location>
</feature>
<evidence type="ECO:0000259" key="4">
    <source>
        <dbReference type="PROSITE" id="PS50211"/>
    </source>
</evidence>
<dbReference type="InterPro" id="IPR001194">
    <property type="entry name" value="cDENN_dom"/>
</dbReference>
<evidence type="ECO:0000256" key="3">
    <source>
        <dbReference type="SAM" id="Phobius"/>
    </source>
</evidence>
<keyword evidence="3" id="KW-0812">Transmembrane</keyword>
<dbReference type="AlphaFoldDB" id="Q245U2"/>
<dbReference type="GeneID" id="7841483"/>
<dbReference type="PANTHER" id="PTHR15288">
    <property type="entry name" value="DENN DOMAIN-CONTAINING PROTEIN 2"/>
    <property type="match status" value="1"/>
</dbReference>
<dbReference type="Proteomes" id="UP000009168">
    <property type="component" value="Unassembled WGS sequence"/>
</dbReference>
<dbReference type="OrthoDB" id="291879at2759"/>
<evidence type="ECO:0000256" key="1">
    <source>
        <dbReference type="SAM" id="Coils"/>
    </source>
</evidence>
<dbReference type="InterPro" id="IPR037516">
    <property type="entry name" value="Tripartite_DENN"/>
</dbReference>
<feature type="compositionally biased region" description="Polar residues" evidence="2">
    <location>
        <begin position="157"/>
        <end position="189"/>
    </location>
</feature>
<keyword evidence="3" id="KW-1133">Transmembrane helix</keyword>
<keyword evidence="6" id="KW-1185">Reference proteome</keyword>
<evidence type="ECO:0000313" key="5">
    <source>
        <dbReference type="EMBL" id="EAS03541.2"/>
    </source>
</evidence>